<protein>
    <submittedName>
        <fullName evidence="1">Esterase</fullName>
    </submittedName>
</protein>
<sequence>MRRTATRRITTRHVLSHQAGLPLVDQELTVEDHLAGRLEPALERQEPYWEPGTKHGYHAIIYGTLLDGVLRRALGTSVAEYIQAHIRQPLSLDLALGVPPPDTHAVLPLRTPPPMRTPLQSARPGLLFDAVGLGLLDDPSAFNQPDVRAAPWPATNLVASARDLARLYAASVGPVDGVRLLDAESSAALARTRSIGPDEVLGEPSHFGYALLSCPRAIVHRHVDHRLAGALHSPRPGEAVRSDPIYAGVQRPVRRSQRGLGRSGSP</sequence>
<keyword evidence="2" id="KW-1185">Reference proteome</keyword>
<dbReference type="STRING" id="1915.SLINC_0612"/>
<evidence type="ECO:0000313" key="1">
    <source>
        <dbReference type="EMBL" id="ANS62836.1"/>
    </source>
</evidence>
<dbReference type="KEGG" id="sls:SLINC_0612"/>
<reference evidence="1 2" key="1">
    <citation type="submission" date="2016-07" db="EMBL/GenBank/DDBJ databases">
        <title>Enhancement of antibiotic productionsby engineered nitrateutilization in actinobacteria.</title>
        <authorList>
            <person name="Meng S.C."/>
        </authorList>
    </citation>
    <scope>NUCLEOTIDE SEQUENCE [LARGE SCALE GENOMIC DNA]</scope>
    <source>
        <strain evidence="1 2">NRRL 2936</strain>
    </source>
</reference>
<accession>A0A1B1M2G1</accession>
<dbReference type="Pfam" id="PF00144">
    <property type="entry name" value="Beta-lactamase"/>
    <property type="match status" value="1"/>
</dbReference>
<proteinExistence type="predicted"/>
<name>A0A1B1M2G1_STRLN</name>
<dbReference type="InterPro" id="IPR052907">
    <property type="entry name" value="Beta-lactamase/esterase"/>
</dbReference>
<dbReference type="Gene3D" id="3.40.710.10">
    <property type="entry name" value="DD-peptidase/beta-lactamase superfamily"/>
    <property type="match status" value="1"/>
</dbReference>
<dbReference type="AlphaFoldDB" id="A0A1B1M2G1"/>
<dbReference type="PANTHER" id="PTHR43319">
    <property type="entry name" value="BETA-LACTAMASE-RELATED"/>
    <property type="match status" value="1"/>
</dbReference>
<dbReference type="InterPro" id="IPR001466">
    <property type="entry name" value="Beta-lactam-related"/>
</dbReference>
<gene>
    <name evidence="1" type="ORF">SLINC_0612</name>
</gene>
<dbReference type="InterPro" id="IPR012338">
    <property type="entry name" value="Beta-lactam/transpept-like"/>
</dbReference>
<dbReference type="EMBL" id="CP016438">
    <property type="protein sequence ID" value="ANS62836.1"/>
    <property type="molecule type" value="Genomic_DNA"/>
</dbReference>
<dbReference type="PANTHER" id="PTHR43319:SF3">
    <property type="entry name" value="BETA-LACTAMASE-RELATED DOMAIN-CONTAINING PROTEIN"/>
    <property type="match status" value="1"/>
</dbReference>
<dbReference type="SUPFAM" id="SSF56601">
    <property type="entry name" value="beta-lactamase/transpeptidase-like"/>
    <property type="match status" value="1"/>
</dbReference>
<evidence type="ECO:0000313" key="2">
    <source>
        <dbReference type="Proteomes" id="UP000092598"/>
    </source>
</evidence>
<organism evidence="1 2">
    <name type="scientific">Streptomyces lincolnensis</name>
    <dbReference type="NCBI Taxonomy" id="1915"/>
    <lineage>
        <taxon>Bacteria</taxon>
        <taxon>Bacillati</taxon>
        <taxon>Actinomycetota</taxon>
        <taxon>Actinomycetes</taxon>
        <taxon>Kitasatosporales</taxon>
        <taxon>Streptomycetaceae</taxon>
        <taxon>Streptomyces</taxon>
    </lineage>
</organism>
<dbReference type="Proteomes" id="UP000092598">
    <property type="component" value="Chromosome"/>
</dbReference>